<dbReference type="PROSITE" id="PS51257">
    <property type="entry name" value="PROKAR_LIPOPROTEIN"/>
    <property type="match status" value="1"/>
</dbReference>
<accession>A0ABQ1WLK5</accession>
<evidence type="ECO:0000313" key="2">
    <source>
        <dbReference type="EMBL" id="GGG31719.1"/>
    </source>
</evidence>
<comment type="caution">
    <text evidence="2">The sequence shown here is derived from an EMBL/GenBank/DDBJ whole genome shotgun (WGS) entry which is preliminary data.</text>
</comment>
<dbReference type="RefSeq" id="WP_011710957.1">
    <property type="nucleotide sequence ID" value="NZ_BMIX01000002.1"/>
</dbReference>
<evidence type="ECO:0000256" key="1">
    <source>
        <dbReference type="SAM" id="SignalP"/>
    </source>
</evidence>
<dbReference type="Proteomes" id="UP000605733">
    <property type="component" value="Unassembled WGS sequence"/>
</dbReference>
<reference evidence="3" key="1">
    <citation type="journal article" date="2019" name="Int. J. Syst. Evol. Microbiol.">
        <title>The Global Catalogue of Microorganisms (GCM) 10K type strain sequencing project: providing services to taxonomists for standard genome sequencing and annotation.</title>
        <authorList>
            <consortium name="The Broad Institute Genomics Platform"/>
            <consortium name="The Broad Institute Genome Sequencing Center for Infectious Disease"/>
            <person name="Wu L."/>
            <person name="Ma J."/>
        </authorList>
    </citation>
    <scope>NUCLEOTIDE SEQUENCE [LARGE SCALE GENOMIC DNA]</scope>
    <source>
        <strain evidence="3">CGMCC 1.15422</strain>
    </source>
</reference>
<evidence type="ECO:0008006" key="4">
    <source>
        <dbReference type="Google" id="ProtNLM"/>
    </source>
</evidence>
<name>A0ABQ1WLK5_9FLAO</name>
<protein>
    <recommendedName>
        <fullName evidence="4">Lipoprotein</fullName>
    </recommendedName>
</protein>
<keyword evidence="1" id="KW-0732">Signal</keyword>
<keyword evidence="3" id="KW-1185">Reference proteome</keyword>
<organism evidence="2 3">
    <name type="scientific">Christiangramia forsetii</name>
    <dbReference type="NCBI Taxonomy" id="411153"/>
    <lineage>
        <taxon>Bacteria</taxon>
        <taxon>Pseudomonadati</taxon>
        <taxon>Bacteroidota</taxon>
        <taxon>Flavobacteriia</taxon>
        <taxon>Flavobacteriales</taxon>
        <taxon>Flavobacteriaceae</taxon>
        <taxon>Christiangramia</taxon>
    </lineage>
</organism>
<gene>
    <name evidence="2" type="ORF">GCM10011532_13980</name>
</gene>
<feature type="signal peptide" evidence="1">
    <location>
        <begin position="1"/>
        <end position="20"/>
    </location>
</feature>
<feature type="chain" id="PRO_5045912480" description="Lipoprotein" evidence="1">
    <location>
        <begin position="21"/>
        <end position="180"/>
    </location>
</feature>
<evidence type="ECO:0000313" key="3">
    <source>
        <dbReference type="Proteomes" id="UP000605733"/>
    </source>
</evidence>
<dbReference type="EMBL" id="BMIX01000002">
    <property type="protein sequence ID" value="GGG31719.1"/>
    <property type="molecule type" value="Genomic_DNA"/>
</dbReference>
<proteinExistence type="predicted"/>
<sequence length="180" mass="20093">MKKTALLLIFCQLLFSCSQSDDNNGASPEDSAENYQVFFEDSKLMLSTSESHQGFDLEVTSGNKLVFKFLNFEDPIPEAIDDEQTTIVYFEMDPDATEFKIEAKDFDEANAVIGVGSSIRIIEKITGGAIIGTKISENEWKIDLDVSSMNEDIDIEITATTSASFTKSTFEGIWMPIYTY</sequence>